<keyword evidence="2" id="KW-1185">Reference proteome</keyword>
<dbReference type="KEGG" id="vg:55616097"/>
<proteinExistence type="predicted"/>
<dbReference type="Proteomes" id="UP000318470">
    <property type="component" value="Segment"/>
</dbReference>
<evidence type="ECO:0000313" key="1">
    <source>
        <dbReference type="EMBL" id="QDB73260.1"/>
    </source>
</evidence>
<evidence type="ECO:0000313" key="2">
    <source>
        <dbReference type="Proteomes" id="UP000318470"/>
    </source>
</evidence>
<name>A0A4Y5TV61_9CAUD</name>
<dbReference type="GeneID" id="55616097"/>
<protein>
    <submittedName>
        <fullName evidence="1">CHAT domain-containing protein</fullName>
    </submittedName>
</protein>
<dbReference type="EMBL" id="MK795384">
    <property type="protein sequence ID" value="QDB73260.1"/>
    <property type="molecule type" value="Genomic_DNA"/>
</dbReference>
<accession>A0A4Y5TV61</accession>
<reference evidence="1 2" key="1">
    <citation type="submission" date="2019-04" db="EMBL/GenBank/DDBJ databases">
        <authorList>
            <person name="Gao M."/>
            <person name="Bai C."/>
            <person name="Tong Y."/>
            <person name="Xu X."/>
        </authorList>
    </citation>
    <scope>NUCLEOTIDE SEQUENCE [LARGE SCALE GENOMIC DNA]</scope>
    <source>
        <strain evidence="1 2">Vibrio alginolyticus VA1</strain>
    </source>
</reference>
<organism evidence="1 2">
    <name type="scientific">Vibrio phage VAP7</name>
    <dbReference type="NCBI Taxonomy" id="2584487"/>
    <lineage>
        <taxon>Viruses</taxon>
        <taxon>Duplodnaviria</taxon>
        <taxon>Heunggongvirae</taxon>
        <taxon>Uroviricota</taxon>
        <taxon>Caudoviricetes</taxon>
        <taxon>Pantevenvirales</taxon>
        <taxon>Ackermannviridae</taxon>
        <taxon>Vapseptimavirus</taxon>
        <taxon>Vapseptimavirus VAP7</taxon>
    </lineage>
</organism>
<dbReference type="RefSeq" id="YP_009845734.1">
    <property type="nucleotide sequence ID" value="NC_048765.1"/>
</dbReference>
<sequence>MSKTIRRTKGNQPKFNPGFAIASGLKHVMSIQEAYDEELKHHKDWKGTLSRDTGWNNSCNQSLKDESNRRRRQQFRNQLAKFNKLSDYDDADFWTHHQKNLIWIYF</sequence>